<evidence type="ECO:0000313" key="1">
    <source>
        <dbReference type="EMBL" id="KAJ8616244.1"/>
    </source>
</evidence>
<proteinExistence type="predicted"/>
<accession>A0ACC2K5J9</accession>
<gene>
    <name evidence="1" type="ORF">MRB53_035616</name>
</gene>
<protein>
    <submittedName>
        <fullName evidence="1">Uncharacterized protein</fullName>
    </submittedName>
</protein>
<organism evidence="1 2">
    <name type="scientific">Persea americana</name>
    <name type="common">Avocado</name>
    <dbReference type="NCBI Taxonomy" id="3435"/>
    <lineage>
        <taxon>Eukaryota</taxon>
        <taxon>Viridiplantae</taxon>
        <taxon>Streptophyta</taxon>
        <taxon>Embryophyta</taxon>
        <taxon>Tracheophyta</taxon>
        <taxon>Spermatophyta</taxon>
        <taxon>Magnoliopsida</taxon>
        <taxon>Magnoliidae</taxon>
        <taxon>Laurales</taxon>
        <taxon>Lauraceae</taxon>
        <taxon>Persea</taxon>
    </lineage>
</organism>
<dbReference type="EMBL" id="CM056820">
    <property type="protein sequence ID" value="KAJ8616244.1"/>
    <property type="molecule type" value="Genomic_DNA"/>
</dbReference>
<evidence type="ECO:0000313" key="2">
    <source>
        <dbReference type="Proteomes" id="UP001234297"/>
    </source>
</evidence>
<sequence>MDLFAFLDGGEMAIGAENRGEGECAGWDAVLVHFRVEGDGMGETLTTVREAEKGMGVEGLLFFSSHQNPNSKNPPSSPWLHKWPSPNPKPYPNSHSQNAPPPLTINTHKPHSAIERIVHRLRDLGLGSDDDNDDNDDAEQRIHDREDKFSDLLD</sequence>
<dbReference type="Proteomes" id="UP001234297">
    <property type="component" value="Chromosome 12"/>
</dbReference>
<comment type="caution">
    <text evidence="1">The sequence shown here is derived from an EMBL/GenBank/DDBJ whole genome shotgun (WGS) entry which is preliminary data.</text>
</comment>
<reference evidence="1 2" key="1">
    <citation type="journal article" date="2022" name="Hortic Res">
        <title>A haplotype resolved chromosomal level avocado genome allows analysis of novel avocado genes.</title>
        <authorList>
            <person name="Nath O."/>
            <person name="Fletcher S.J."/>
            <person name="Hayward A."/>
            <person name="Shaw L.M."/>
            <person name="Masouleh A.K."/>
            <person name="Furtado A."/>
            <person name="Henry R.J."/>
            <person name="Mitter N."/>
        </authorList>
    </citation>
    <scope>NUCLEOTIDE SEQUENCE [LARGE SCALE GENOMIC DNA]</scope>
    <source>
        <strain evidence="2">cv. Hass</strain>
    </source>
</reference>
<name>A0ACC2K5J9_PERAE</name>
<keyword evidence="2" id="KW-1185">Reference proteome</keyword>